<evidence type="ECO:0000313" key="2">
    <source>
        <dbReference type="EMBL" id="KAF9538500.1"/>
    </source>
</evidence>
<feature type="compositionally biased region" description="Acidic residues" evidence="1">
    <location>
        <begin position="199"/>
        <end position="208"/>
    </location>
</feature>
<dbReference type="EMBL" id="JAAAXW010000302">
    <property type="protein sequence ID" value="KAF9538500.1"/>
    <property type="molecule type" value="Genomic_DNA"/>
</dbReference>
<comment type="caution">
    <text evidence="2">The sequence shown here is derived from an EMBL/GenBank/DDBJ whole genome shotgun (WGS) entry which is preliminary data.</text>
</comment>
<feature type="region of interest" description="Disordered" evidence="1">
    <location>
        <begin position="273"/>
        <end position="329"/>
    </location>
</feature>
<feature type="compositionally biased region" description="Acidic residues" evidence="1">
    <location>
        <begin position="234"/>
        <end position="243"/>
    </location>
</feature>
<dbReference type="Pfam" id="PF15243">
    <property type="entry name" value="ANAPC15"/>
    <property type="match status" value="1"/>
</dbReference>
<name>A0A9P6EXW2_9FUNG</name>
<protein>
    <submittedName>
        <fullName evidence="2">Uncharacterized protein</fullName>
    </submittedName>
</protein>
<keyword evidence="3" id="KW-1185">Reference proteome</keyword>
<feature type="compositionally biased region" description="Acidic residues" evidence="1">
    <location>
        <begin position="283"/>
        <end position="298"/>
    </location>
</feature>
<dbReference type="AlphaFoldDB" id="A0A9P6EXW2"/>
<dbReference type="InterPro" id="IPR026182">
    <property type="entry name" value="ANAPC15"/>
</dbReference>
<organism evidence="2 3">
    <name type="scientific">Mortierella hygrophila</name>
    <dbReference type="NCBI Taxonomy" id="979708"/>
    <lineage>
        <taxon>Eukaryota</taxon>
        <taxon>Fungi</taxon>
        <taxon>Fungi incertae sedis</taxon>
        <taxon>Mucoromycota</taxon>
        <taxon>Mortierellomycotina</taxon>
        <taxon>Mortierellomycetes</taxon>
        <taxon>Mortierellales</taxon>
        <taxon>Mortierellaceae</taxon>
        <taxon>Mortierella</taxon>
    </lineage>
</organism>
<feature type="compositionally biased region" description="Acidic residues" evidence="1">
    <location>
        <begin position="69"/>
        <end position="124"/>
    </location>
</feature>
<accession>A0A9P6EXW2</accession>
<dbReference type="GO" id="GO:0005680">
    <property type="term" value="C:anaphase-promoting complex"/>
    <property type="evidence" value="ECO:0007669"/>
    <property type="project" value="InterPro"/>
</dbReference>
<dbReference type="Proteomes" id="UP000723463">
    <property type="component" value="Unassembled WGS sequence"/>
</dbReference>
<evidence type="ECO:0000256" key="1">
    <source>
        <dbReference type="SAM" id="MobiDB-lite"/>
    </source>
</evidence>
<feature type="compositionally biased region" description="Basic and acidic residues" evidence="1">
    <location>
        <begin position="151"/>
        <end position="176"/>
    </location>
</feature>
<dbReference type="GO" id="GO:0090266">
    <property type="term" value="P:regulation of mitotic cell cycle spindle assembly checkpoint"/>
    <property type="evidence" value="ECO:0007669"/>
    <property type="project" value="InterPro"/>
</dbReference>
<reference evidence="2" key="1">
    <citation type="journal article" date="2020" name="Fungal Divers.">
        <title>Resolving the Mortierellaceae phylogeny through synthesis of multi-gene phylogenetics and phylogenomics.</title>
        <authorList>
            <person name="Vandepol N."/>
            <person name="Liber J."/>
            <person name="Desiro A."/>
            <person name="Na H."/>
            <person name="Kennedy M."/>
            <person name="Barry K."/>
            <person name="Grigoriev I.V."/>
            <person name="Miller A.N."/>
            <person name="O'Donnell K."/>
            <person name="Stajich J.E."/>
            <person name="Bonito G."/>
        </authorList>
    </citation>
    <scope>NUCLEOTIDE SEQUENCE</scope>
    <source>
        <strain evidence="2">NRRL 2591</strain>
    </source>
</reference>
<feature type="region of interest" description="Disordered" evidence="1">
    <location>
        <begin position="61"/>
        <end position="261"/>
    </location>
</feature>
<evidence type="ECO:0000313" key="3">
    <source>
        <dbReference type="Proteomes" id="UP000723463"/>
    </source>
</evidence>
<gene>
    <name evidence="2" type="ORF">EC957_006703</name>
</gene>
<proteinExistence type="predicted"/>
<sequence>MAPRFPPQSRMPTLLPQKTDVLWYPRERDVEHMHDELSHEEKEFTAKLKKIRFSGTHLIPVGLSKPFIDMDEEGEDEDEEDDEEDDDEDAEIEGEGEDDLDMGRDLDEDIGQSGDDEEEEEDEDTHIYGDQSNYSIEDDDSRQDMMLTMDRLLEEQRRSTMIHEQDELDHYQRIDDQPFIYSPYPSRHYHKDNGSGGDGDGDEGDIDDSNGVIDDRDTQFTHHHRRPREPYHEAEEEDEEDDGGLLGIDKDEQGDAGRWTRQQQLLEQQLLQQQYQQQQRLGEEEEEINEERDLDADIEVASSFGGGSDYDEYDHDEHTSRYRTPSPQL</sequence>